<reference evidence="2" key="1">
    <citation type="submission" date="2016-05" db="EMBL/GenBank/DDBJ databases">
        <authorList>
            <person name="Lavstsen T."/>
            <person name="Jespersen J.S."/>
        </authorList>
    </citation>
    <scope>NUCLEOTIDE SEQUENCE</scope>
    <source>
        <tissue evidence="2">Brain</tissue>
    </source>
</reference>
<reference evidence="2" key="2">
    <citation type="submission" date="2016-06" db="EMBL/GenBank/DDBJ databases">
        <title>The genome of a short-lived fish provides insights into sex chromosome evolution and the genetic control of aging.</title>
        <authorList>
            <person name="Reichwald K."/>
            <person name="Felder M."/>
            <person name="Petzold A."/>
            <person name="Koch P."/>
            <person name="Groth M."/>
            <person name="Platzer M."/>
        </authorList>
    </citation>
    <scope>NUCLEOTIDE SEQUENCE</scope>
    <source>
        <tissue evidence="2">Brain</tissue>
    </source>
</reference>
<feature type="region of interest" description="Disordered" evidence="1">
    <location>
        <begin position="30"/>
        <end position="58"/>
    </location>
</feature>
<proteinExistence type="predicted"/>
<evidence type="ECO:0000256" key="1">
    <source>
        <dbReference type="SAM" id="MobiDB-lite"/>
    </source>
</evidence>
<name>A0A1A8PE34_9TELE</name>
<dbReference type="AlphaFoldDB" id="A0A1A8PE34"/>
<feature type="non-terminal residue" evidence="2">
    <location>
        <position position="1"/>
    </location>
</feature>
<protein>
    <submittedName>
        <fullName evidence="2">Tax1 (Human T-cell leukemia virus type I) binding protein 1a</fullName>
    </submittedName>
</protein>
<sequence length="139" mass="15062">RARTAGLLHTLLSHVNVSKLRLVTQGAGFGMKDDPSKSGNIKEPGEVKFSPSSPVHDVTTPELVIARGNGGGEVRACRERVSDRAVKGSDQSCCRVGREPLEQHEEEEDDYDSCSDDFSSCGLAVDAHTHTRKERGRGM</sequence>
<accession>A0A1A8PE34</accession>
<organism evidence="2">
    <name type="scientific">Nothobranchius pienaari</name>
    <dbReference type="NCBI Taxonomy" id="704102"/>
    <lineage>
        <taxon>Eukaryota</taxon>
        <taxon>Metazoa</taxon>
        <taxon>Chordata</taxon>
        <taxon>Craniata</taxon>
        <taxon>Vertebrata</taxon>
        <taxon>Euteleostomi</taxon>
        <taxon>Actinopterygii</taxon>
        <taxon>Neopterygii</taxon>
        <taxon>Teleostei</taxon>
        <taxon>Neoteleostei</taxon>
        <taxon>Acanthomorphata</taxon>
        <taxon>Ovalentaria</taxon>
        <taxon>Atherinomorphae</taxon>
        <taxon>Cyprinodontiformes</taxon>
        <taxon>Nothobranchiidae</taxon>
        <taxon>Nothobranchius</taxon>
    </lineage>
</organism>
<gene>
    <name evidence="2" type="primary">TAX1BP1A</name>
</gene>
<evidence type="ECO:0000313" key="2">
    <source>
        <dbReference type="EMBL" id="SBR79498.1"/>
    </source>
</evidence>
<dbReference type="EMBL" id="HAEG01007525">
    <property type="protein sequence ID" value="SBR79498.1"/>
    <property type="molecule type" value="Transcribed_RNA"/>
</dbReference>